<keyword evidence="12 14" id="KW-0472">Membrane</keyword>
<dbReference type="Proteomes" id="UP000835052">
    <property type="component" value="Unassembled WGS sequence"/>
</dbReference>
<keyword evidence="20" id="KW-1185">Reference proteome</keyword>
<evidence type="ECO:0000256" key="14">
    <source>
        <dbReference type="PROSITE-ProRule" id="PRU00282"/>
    </source>
</evidence>
<accession>A0A8S1H1S0</accession>
<feature type="domain" description="EF-hand" evidence="16">
    <location>
        <begin position="106"/>
        <end position="141"/>
    </location>
</feature>
<feature type="disulfide bond" evidence="15">
    <location>
        <begin position="553"/>
        <end position="580"/>
    </location>
</feature>
<dbReference type="GO" id="GO:0005743">
    <property type="term" value="C:mitochondrial inner membrane"/>
    <property type="evidence" value="ECO:0007669"/>
    <property type="project" value="UniProtKB-SubCell"/>
</dbReference>
<feature type="domain" description="Sushi" evidence="18">
    <location>
        <begin position="1674"/>
        <end position="1735"/>
    </location>
</feature>
<evidence type="ECO:0000259" key="18">
    <source>
        <dbReference type="PROSITE" id="PS50923"/>
    </source>
</evidence>
<feature type="domain" description="Sushi" evidence="18">
    <location>
        <begin position="946"/>
        <end position="1020"/>
    </location>
</feature>
<dbReference type="Pfam" id="PF00084">
    <property type="entry name" value="Sushi"/>
    <property type="match status" value="9"/>
</dbReference>
<evidence type="ECO:0000313" key="19">
    <source>
        <dbReference type="EMBL" id="CAD6189282.1"/>
    </source>
</evidence>
<dbReference type="FunFam" id="1.50.40.10:FF:000003">
    <property type="entry name" value="Putative calcium-binding mitochondrial carrier protein scamc-2"/>
    <property type="match status" value="1"/>
</dbReference>
<evidence type="ECO:0000256" key="8">
    <source>
        <dbReference type="ARBA" id="ARBA00022792"/>
    </source>
</evidence>
<dbReference type="InterPro" id="IPR018247">
    <property type="entry name" value="EF_Hand_1_Ca_BS"/>
</dbReference>
<comment type="subcellular location">
    <subcellularLocation>
        <location evidence="1">Mitochondrion inner membrane</location>
        <topology evidence="1">Multi-pass membrane protein</topology>
    </subcellularLocation>
</comment>
<feature type="domain" description="Sushi" evidence="18">
    <location>
        <begin position="524"/>
        <end position="582"/>
    </location>
</feature>
<comment type="similarity">
    <text evidence="2">Belongs to the mitochondrial carrier (TC 2.A.29) family.</text>
</comment>
<keyword evidence="5" id="KW-0479">Metal-binding</keyword>
<keyword evidence="6" id="KW-0732">Signal</keyword>
<dbReference type="Gene3D" id="2.10.70.10">
    <property type="entry name" value="Complement Module, domain 1"/>
    <property type="match status" value="12"/>
</dbReference>
<evidence type="ECO:0000256" key="13">
    <source>
        <dbReference type="ARBA" id="ARBA00023157"/>
    </source>
</evidence>
<feature type="disulfide bond" evidence="15">
    <location>
        <begin position="991"/>
        <end position="1018"/>
    </location>
</feature>
<evidence type="ECO:0000256" key="3">
    <source>
        <dbReference type="ARBA" id="ARBA00022448"/>
    </source>
</evidence>
<feature type="domain" description="EF-hand" evidence="16">
    <location>
        <begin position="39"/>
        <end position="74"/>
    </location>
</feature>
<sequence>MHVTPFKSTKHSPLIQGSVSKEAAIKTHAAFRLLDVSAEKEKKIRDMYDRLDKDNDGTIDIRDLTNALNKEMPHIPSKLAPKLMERMKRDEEDKVHFGDFATYVLDHERRLADIFRELDKNCDGLIDVAEIQKYYDDMGVPLDEKRAKDIVTRMDQTGSRSVDLGEFQAFLLLYPSSDPKDILDFWRHNLVIDIGEDSQVPEDFTPQEMQSGVWWRHLVAGGVAGAMSRTCTAPFDRLKVYLQVHSTKSNKLGVVSCVHLLHSEGGIKSFWRGNGINVIKIAPESAIKFMCYDQLKRLIQSYKENGELTTIERLCAGSGAGAISQTAIYPMEVMKTRLALRRTGQLDKGLIHFAHKMYLKEGLACFYKGYVPNLLGIIPYAGIDLTVYETLKGLYKEKNKDNKEPGVLALLACGTCSSTCGQLASYPLALVRTRLQAHAITQDPTHPDNMLGQFKYILKNEGFPGLYRGITPNFMKVIPAVSISYVVYEKVRQHLGVTIDDDCKKHKRCLCDGECGLSCVNPGSTCHHLPQLENGFIRTAGDNRFGSNAEYGCNKGYILVGASQRRCQANREWSSSQPVCRMQLKCGPPPEIPYAVHDGSSFTGEYDLDAEVTYGCVPGYHKFNSKGLAISKCLLNRKNVAQWFGPDLRCKARSCPDPGDIENGIREGDVFEYPHKVKYSCLPGYLLLGSTVRQCSGNGEWSSEPAVCKPSECARPSAPLHGKVVGSSLTYQSVVTYSCENGYRLVGQVQRICLAEGIWGGYEPKCEEIRCPTLPSLPNGYIEGGETAYGSIAVFRCLESMSHEGANRAKCSENGQWSNPLPRCLASCRVPHIKNGRIKDKVEGQLIASGSTIIVTCNSQHEVNIDEKLTCDNSSWSHVPVCSPLSCHSWPPRVPHSRILFSKSSHGSVAKYECRNGYHPNQNNQNVKCQYGEWARDGPPLKCLPSWCEHPEKTYKSLPDGQILLEGILGAYEFQKYIQKVEEGRAISFQCGKGYYLIGPPKATCINGDWMPKVNPKCVLQTHPMIEGKILWDRKKRSLTETRYGGNRCPSVTAKMERLVTRHSENGISVICREGYEFSSQQIDGRSSCVNGSWFPEIAECIAKSCRVPVRLHVFFLKSSTSQIIQSNDVVEHGTVAQMACLRGFHLSGNGNLECERGNIKESLGHCVPQECVLPELSVGKFDVASSSVRNGDVVTLMCSNANVSIVCTQGTLSPSPSCFDNESRFCVPPQDTTPAHIYRMQGVRRVNIDRFQSAFPNGTIFQYKCMDKEEANGIECVNGEWISSLLPCVSSNFSEWVTPTSDEMCSPFPLPSDQKIFNMDNYVPHPNHKFAHGTVLNVGCLTMNSVSEGVSIKCRRGKWSSSRKLKCENVEHACELKMDVQSHIAVFDFARKENVLFNQFFEAGSRLLFRCLSIGMEKLQGKSEIVCVDGNWSHPIPYCHPLQPTNQNMVPIKFTVSEGAYAISPKGDLVVSRASNIVLICLSRKTIPNPVWKVTSTYRSYPTQWTRTRTTENEDIDGFEVTIASAQPYDSGLLHCVLPNGVRNSIRIQVHDRTCPMLHNSSSLQVHLSGSGLFVGTVAQFSCPIGYRVEGNAISTCLSDATWSHSLPKCVAALCPTIVVNGSRMSVTVSSFRTGGVAQFRCNKGFTLIGDPNLHCTKYGSWSHDFPKCNGEAYCRHPGRPVNGASTAVAKDYYAIGEKIVFYCPSPSYKLSSENVLMCISAGKWSRKLPLCLPASFSNSPSGGG</sequence>
<dbReference type="Pfam" id="PF00153">
    <property type="entry name" value="Mito_carr"/>
    <property type="match status" value="3"/>
</dbReference>
<evidence type="ECO:0000256" key="10">
    <source>
        <dbReference type="ARBA" id="ARBA00022989"/>
    </source>
</evidence>
<dbReference type="PROSITE" id="PS50222">
    <property type="entry name" value="EF_HAND_2"/>
    <property type="match status" value="3"/>
</dbReference>
<dbReference type="EMBL" id="CAJGYM010000010">
    <property type="protein sequence ID" value="CAD6189282.1"/>
    <property type="molecule type" value="Genomic_DNA"/>
</dbReference>
<keyword evidence="10" id="KW-1133">Transmembrane helix</keyword>
<dbReference type="Gene3D" id="1.10.238.10">
    <property type="entry name" value="EF-hand"/>
    <property type="match status" value="2"/>
</dbReference>
<dbReference type="InterPro" id="IPR035976">
    <property type="entry name" value="Sushi/SCR/CCP_sf"/>
</dbReference>
<dbReference type="OrthoDB" id="9991441at2759"/>
<evidence type="ECO:0000256" key="7">
    <source>
        <dbReference type="ARBA" id="ARBA00022737"/>
    </source>
</evidence>
<comment type="caution">
    <text evidence="19">The sequence shown here is derived from an EMBL/GenBank/DDBJ whole genome shotgun (WGS) entry which is preliminary data.</text>
</comment>
<feature type="repeat" description="Solcar" evidence="14">
    <location>
        <begin position="405"/>
        <end position="494"/>
    </location>
</feature>
<dbReference type="PANTHER" id="PTHR45656:SF4">
    <property type="entry name" value="PROTEIN CBR-CLEC-78"/>
    <property type="match status" value="1"/>
</dbReference>
<evidence type="ECO:0000256" key="2">
    <source>
        <dbReference type="ARBA" id="ARBA00006375"/>
    </source>
</evidence>
<dbReference type="Gene3D" id="1.50.40.10">
    <property type="entry name" value="Mitochondrial carrier domain"/>
    <property type="match status" value="1"/>
</dbReference>
<feature type="domain" description="Sushi" evidence="18">
    <location>
        <begin position="653"/>
        <end position="710"/>
    </location>
</feature>
<feature type="domain" description="EF-hand" evidence="16">
    <location>
        <begin position="142"/>
        <end position="177"/>
    </location>
</feature>
<dbReference type="InterPro" id="IPR002048">
    <property type="entry name" value="EF_hand_dom"/>
</dbReference>
<evidence type="ECO:0000256" key="6">
    <source>
        <dbReference type="ARBA" id="ARBA00022729"/>
    </source>
</evidence>
<gene>
    <name evidence="19" type="ORF">CAUJ_LOCUS5201</name>
</gene>
<feature type="domain" description="Sushi" evidence="18">
    <location>
        <begin position="584"/>
        <end position="652"/>
    </location>
</feature>
<organism evidence="19 20">
    <name type="scientific">Caenorhabditis auriculariae</name>
    <dbReference type="NCBI Taxonomy" id="2777116"/>
    <lineage>
        <taxon>Eukaryota</taxon>
        <taxon>Metazoa</taxon>
        <taxon>Ecdysozoa</taxon>
        <taxon>Nematoda</taxon>
        <taxon>Chromadorea</taxon>
        <taxon>Rhabditida</taxon>
        <taxon>Rhabditina</taxon>
        <taxon>Rhabditomorpha</taxon>
        <taxon>Rhabditoidea</taxon>
        <taxon>Rhabditidae</taxon>
        <taxon>Peloderinae</taxon>
        <taxon>Caenorhabditis</taxon>
    </lineage>
</organism>
<keyword evidence="11" id="KW-0496">Mitochondrion</keyword>
<keyword evidence="13 15" id="KW-1015">Disulfide bond</keyword>
<dbReference type="PROSITE" id="PS50920">
    <property type="entry name" value="SOLCAR"/>
    <property type="match status" value="3"/>
</dbReference>
<dbReference type="SMART" id="SM00054">
    <property type="entry name" value="EFh"/>
    <property type="match status" value="2"/>
</dbReference>
<dbReference type="SMART" id="SM00032">
    <property type="entry name" value="CCP"/>
    <property type="match status" value="17"/>
</dbReference>
<evidence type="ECO:0000256" key="9">
    <source>
        <dbReference type="ARBA" id="ARBA00022837"/>
    </source>
</evidence>
<feature type="disulfide bond" evidence="15">
    <location>
        <begin position="797"/>
        <end position="824"/>
    </location>
</feature>
<dbReference type="InterPro" id="IPR007110">
    <property type="entry name" value="Ig-like_dom"/>
</dbReference>
<keyword evidence="4 14" id="KW-0812">Transmembrane</keyword>
<dbReference type="SUPFAM" id="SSF57535">
    <property type="entry name" value="Complement control module/SCR domain"/>
    <property type="match status" value="11"/>
</dbReference>
<evidence type="ECO:0000256" key="15">
    <source>
        <dbReference type="PROSITE-ProRule" id="PRU00302"/>
    </source>
</evidence>
<feature type="domain" description="Sushi" evidence="18">
    <location>
        <begin position="769"/>
        <end position="826"/>
    </location>
</feature>
<dbReference type="Pfam" id="PF13499">
    <property type="entry name" value="EF-hand_7"/>
    <property type="match status" value="1"/>
</dbReference>
<evidence type="ECO:0000256" key="5">
    <source>
        <dbReference type="ARBA" id="ARBA00022723"/>
    </source>
</evidence>
<dbReference type="GO" id="GO:0005509">
    <property type="term" value="F:calcium ion binding"/>
    <property type="evidence" value="ECO:0007669"/>
    <property type="project" value="InterPro"/>
</dbReference>
<evidence type="ECO:0000256" key="4">
    <source>
        <dbReference type="ARBA" id="ARBA00022692"/>
    </source>
</evidence>
<dbReference type="FunFam" id="1.10.238.10:FF:000369">
    <property type="entry name" value="Probable calcium-binding mitochondrial carrier CBG00135"/>
    <property type="match status" value="1"/>
</dbReference>
<evidence type="ECO:0000256" key="1">
    <source>
        <dbReference type="ARBA" id="ARBA00004448"/>
    </source>
</evidence>
<feature type="disulfide bond" evidence="15">
    <location>
        <begin position="1643"/>
        <end position="1670"/>
    </location>
</feature>
<evidence type="ECO:0000259" key="16">
    <source>
        <dbReference type="PROSITE" id="PS50222"/>
    </source>
</evidence>
<evidence type="ECO:0000256" key="11">
    <source>
        <dbReference type="ARBA" id="ARBA00023128"/>
    </source>
</evidence>
<dbReference type="PRINTS" id="PR00926">
    <property type="entry name" value="MITOCARRIER"/>
</dbReference>
<dbReference type="SUPFAM" id="SSF103506">
    <property type="entry name" value="Mitochondrial carrier"/>
    <property type="match status" value="1"/>
</dbReference>
<feature type="disulfide bond" evidence="15">
    <location>
        <begin position="739"/>
        <end position="766"/>
    </location>
</feature>
<dbReference type="FunFam" id="1.10.238.10:FF:000028">
    <property type="entry name" value="Putative calcium-binding mitochondrial carrier protein scamc-2"/>
    <property type="match status" value="1"/>
</dbReference>
<feature type="repeat" description="Solcar" evidence="14">
    <location>
        <begin position="308"/>
        <end position="394"/>
    </location>
</feature>
<dbReference type="InterPro" id="IPR000436">
    <property type="entry name" value="Sushi_SCR_CCP_dom"/>
</dbReference>
<dbReference type="InterPro" id="IPR018108">
    <property type="entry name" value="MCP_transmembrane"/>
</dbReference>
<feature type="domain" description="Sushi" evidence="18">
    <location>
        <begin position="1554"/>
        <end position="1613"/>
    </location>
</feature>
<feature type="domain" description="Ig-like" evidence="17">
    <location>
        <begin position="1452"/>
        <end position="1550"/>
    </location>
</feature>
<feature type="repeat" description="Solcar" evidence="14">
    <location>
        <begin position="212"/>
        <end position="298"/>
    </location>
</feature>
<keyword evidence="15" id="KW-0768">Sushi</keyword>
<dbReference type="GO" id="GO:0055085">
    <property type="term" value="P:transmembrane transport"/>
    <property type="evidence" value="ECO:0007669"/>
    <property type="project" value="InterPro"/>
</dbReference>
<dbReference type="PROSITE" id="PS50923">
    <property type="entry name" value="SUSHI"/>
    <property type="match status" value="10"/>
</dbReference>
<dbReference type="PANTHER" id="PTHR45656">
    <property type="entry name" value="PROTEIN CBR-CLEC-78"/>
    <property type="match status" value="1"/>
</dbReference>
<keyword evidence="8" id="KW-0999">Mitochondrion inner membrane</keyword>
<dbReference type="SUPFAM" id="SSF47473">
    <property type="entry name" value="EF-hand"/>
    <property type="match status" value="1"/>
</dbReference>
<name>A0A8S1H1S0_9PELO</name>
<dbReference type="InterPro" id="IPR051277">
    <property type="entry name" value="SEZ6_CSMD_C4BPB_Regulators"/>
</dbReference>
<feature type="domain" description="Sushi" evidence="18">
    <location>
        <begin position="1614"/>
        <end position="1672"/>
    </location>
</feature>
<dbReference type="InterPro" id="IPR011992">
    <property type="entry name" value="EF-hand-dom_pair"/>
</dbReference>
<feature type="domain" description="Sushi" evidence="18">
    <location>
        <begin position="885"/>
        <end position="945"/>
    </location>
</feature>
<protein>
    <submittedName>
        <fullName evidence="19">Uncharacterized protein</fullName>
    </submittedName>
</protein>
<dbReference type="InterPro" id="IPR023395">
    <property type="entry name" value="MCP_dom_sf"/>
</dbReference>
<feature type="domain" description="Sushi" evidence="18">
    <location>
        <begin position="711"/>
        <end position="768"/>
    </location>
</feature>
<evidence type="ECO:0000259" key="17">
    <source>
        <dbReference type="PROSITE" id="PS50835"/>
    </source>
</evidence>
<dbReference type="CDD" id="cd00033">
    <property type="entry name" value="CCP"/>
    <property type="match status" value="10"/>
</dbReference>
<feature type="disulfide bond" evidence="15">
    <location>
        <begin position="681"/>
        <end position="708"/>
    </location>
</feature>
<feature type="disulfide bond" evidence="15">
    <location>
        <begin position="1584"/>
        <end position="1611"/>
    </location>
</feature>
<keyword evidence="3" id="KW-0813">Transport</keyword>
<keyword evidence="9" id="KW-0106">Calcium</keyword>
<dbReference type="PROSITE" id="PS50835">
    <property type="entry name" value="IG_LIKE"/>
    <property type="match status" value="1"/>
</dbReference>
<evidence type="ECO:0000313" key="20">
    <source>
        <dbReference type="Proteomes" id="UP000835052"/>
    </source>
</evidence>
<keyword evidence="7" id="KW-0677">Repeat</keyword>
<evidence type="ECO:0000256" key="12">
    <source>
        <dbReference type="ARBA" id="ARBA00023136"/>
    </source>
</evidence>
<proteinExistence type="inferred from homology"/>
<reference evidence="19" key="1">
    <citation type="submission" date="2020-10" db="EMBL/GenBank/DDBJ databases">
        <authorList>
            <person name="Kikuchi T."/>
        </authorList>
    </citation>
    <scope>NUCLEOTIDE SEQUENCE</scope>
    <source>
        <strain evidence="19">NKZ352</strain>
    </source>
</reference>
<dbReference type="PROSITE" id="PS00018">
    <property type="entry name" value="EF_HAND_1"/>
    <property type="match status" value="2"/>
</dbReference>
<comment type="caution">
    <text evidence="15">Lacks conserved residue(s) required for the propagation of feature annotation.</text>
</comment>
<dbReference type="InterPro" id="IPR002067">
    <property type="entry name" value="MCP"/>
</dbReference>